<gene>
    <name evidence="2" type="ORF">Daus18300_002691</name>
</gene>
<proteinExistence type="predicted"/>
<dbReference type="EMBL" id="JAWRVE010000016">
    <property type="protein sequence ID" value="KAL1876447.1"/>
    <property type="molecule type" value="Genomic_DNA"/>
</dbReference>
<feature type="region of interest" description="Disordered" evidence="1">
    <location>
        <begin position="1"/>
        <end position="36"/>
    </location>
</feature>
<evidence type="ECO:0000313" key="3">
    <source>
        <dbReference type="Proteomes" id="UP001583177"/>
    </source>
</evidence>
<evidence type="ECO:0008006" key="4">
    <source>
        <dbReference type="Google" id="ProtNLM"/>
    </source>
</evidence>
<comment type="caution">
    <text evidence="2">The sequence shown here is derived from an EMBL/GenBank/DDBJ whole genome shotgun (WGS) entry which is preliminary data.</text>
</comment>
<evidence type="ECO:0000256" key="1">
    <source>
        <dbReference type="SAM" id="MobiDB-lite"/>
    </source>
</evidence>
<dbReference type="Proteomes" id="UP001583177">
    <property type="component" value="Unassembled WGS sequence"/>
</dbReference>
<accession>A0ABR3XLU1</accession>
<dbReference type="InterPro" id="IPR018606">
    <property type="entry name" value="Arb1"/>
</dbReference>
<organism evidence="2 3">
    <name type="scientific">Diaporthe australafricana</name>
    <dbReference type="NCBI Taxonomy" id="127596"/>
    <lineage>
        <taxon>Eukaryota</taxon>
        <taxon>Fungi</taxon>
        <taxon>Dikarya</taxon>
        <taxon>Ascomycota</taxon>
        <taxon>Pezizomycotina</taxon>
        <taxon>Sordariomycetes</taxon>
        <taxon>Sordariomycetidae</taxon>
        <taxon>Diaporthales</taxon>
        <taxon>Diaporthaceae</taxon>
        <taxon>Diaporthe</taxon>
    </lineage>
</organism>
<dbReference type="Pfam" id="PF09692">
    <property type="entry name" value="Arb1"/>
    <property type="match status" value="1"/>
</dbReference>
<evidence type="ECO:0000313" key="2">
    <source>
        <dbReference type="EMBL" id="KAL1876447.1"/>
    </source>
</evidence>
<sequence length="511" mass="57189">MGGQRSLKARGETSLNKYRGSGFEDGFADPPVTPEEYATERQIYDPKRSFPERIEECVQRYMSRRRLTSDRKALFTKYLALGGMDTDQRQFTGNAKHTKDMKENDDYDADHFREATSNAVLSREWEEVGKYFNPSYPEHWDVDFAGVVAGYLGDCLSKSTGLFADECQLAIDTIQNFLRYVQHHDVCPEYADNLAQACKICDLARTELPSTGATGAAMPGDFNLACQILFCSTGKASTAPFGAIATDKVIYEEQPFDGTGYQRSWDTPIIAPAHFDAERVFKSTISIHEPDLIDRVLQHNQDPVRVVKTYEDAFVVKEIILPTEYIINVYNGIKDGKDGKTRTLKPIGRVVLAPTIIEDGWDNHPTLADGRPDGDKDETISIYLEHTILGDLKVGMKLRLTICQLNIGGGGGGGGGVKFIKSCSDVLPTFHTFLPQALMMNYKPSRPGDRPPPSVDDPDAEERGMLEQVEEDVEEAEKAERRADPDLDRQMKETEQAEALMKVMERVKVEE</sequence>
<name>A0ABR3XLU1_9PEZI</name>
<reference evidence="2 3" key="1">
    <citation type="journal article" date="2024" name="IMA Fungus">
        <title>IMA Genome - F19 : A genome assembly and annotation guide to empower mycologists, including annotated draft genome sequences of Ceratocystis pirilliformis, Diaporthe australafricana, Fusarium ophioides, Paecilomyces lecythidis, and Sporothrix stenoceras.</title>
        <authorList>
            <person name="Aylward J."/>
            <person name="Wilson A.M."/>
            <person name="Visagie C.M."/>
            <person name="Spraker J."/>
            <person name="Barnes I."/>
            <person name="Buitendag C."/>
            <person name="Ceriani C."/>
            <person name="Del Mar Angel L."/>
            <person name="du Plessis D."/>
            <person name="Fuchs T."/>
            <person name="Gasser K."/>
            <person name="Kramer D."/>
            <person name="Li W."/>
            <person name="Munsamy K."/>
            <person name="Piso A."/>
            <person name="Price J.L."/>
            <person name="Sonnekus B."/>
            <person name="Thomas C."/>
            <person name="van der Nest A."/>
            <person name="van Dijk A."/>
            <person name="van Heerden A."/>
            <person name="van Vuuren N."/>
            <person name="Yilmaz N."/>
            <person name="Duong T.A."/>
            <person name="van der Merwe N.A."/>
            <person name="Wingfield M.J."/>
            <person name="Wingfield B.D."/>
        </authorList>
    </citation>
    <scope>NUCLEOTIDE SEQUENCE [LARGE SCALE GENOMIC DNA]</scope>
    <source>
        <strain evidence="2 3">CMW 18300</strain>
    </source>
</reference>
<feature type="compositionally biased region" description="Basic and acidic residues" evidence="1">
    <location>
        <begin position="476"/>
        <end position="495"/>
    </location>
</feature>
<protein>
    <recommendedName>
        <fullName evidence="4">Argonaute siRNA chaperone complex subunit Arb1</fullName>
    </recommendedName>
</protein>
<feature type="region of interest" description="Disordered" evidence="1">
    <location>
        <begin position="441"/>
        <end position="495"/>
    </location>
</feature>
<keyword evidence="3" id="KW-1185">Reference proteome</keyword>